<protein>
    <submittedName>
        <fullName evidence="2">Uncharacterized protein</fullName>
    </submittedName>
</protein>
<evidence type="ECO:0000313" key="3">
    <source>
        <dbReference type="Proteomes" id="UP000245119"/>
    </source>
</evidence>
<dbReference type="GO" id="GO:0000226">
    <property type="term" value="P:microtubule cytoskeleton organization"/>
    <property type="evidence" value="ECO:0007669"/>
    <property type="project" value="TreeGrafter"/>
</dbReference>
<dbReference type="GO" id="GO:0005930">
    <property type="term" value="C:axoneme"/>
    <property type="evidence" value="ECO:0007669"/>
    <property type="project" value="TreeGrafter"/>
</dbReference>
<dbReference type="GO" id="GO:0036064">
    <property type="term" value="C:ciliary basal body"/>
    <property type="evidence" value="ECO:0007669"/>
    <property type="project" value="TreeGrafter"/>
</dbReference>
<dbReference type="PANTHER" id="PTHR14917:SF4">
    <property type="entry name" value="SPERMATOGENESIS-ASSOCIATED 7"/>
    <property type="match status" value="1"/>
</dbReference>
<keyword evidence="3" id="KW-1185">Reference proteome</keyword>
<reference evidence="2 3" key="1">
    <citation type="submission" date="2018-04" db="EMBL/GenBank/DDBJ databases">
        <title>The genome of golden apple snail Pomacea canaliculata provides insight into stress tolerance and invasive adaptation.</title>
        <authorList>
            <person name="Liu C."/>
            <person name="Liu B."/>
            <person name="Ren Y."/>
            <person name="Zhang Y."/>
            <person name="Wang H."/>
            <person name="Li S."/>
            <person name="Jiang F."/>
            <person name="Yin L."/>
            <person name="Zhang G."/>
            <person name="Qian W."/>
            <person name="Fan W."/>
        </authorList>
    </citation>
    <scope>NUCLEOTIDE SEQUENCE [LARGE SCALE GENOMIC DNA]</scope>
    <source>
        <strain evidence="2">SZHN2017</strain>
        <tissue evidence="2">Muscle</tissue>
    </source>
</reference>
<dbReference type="AlphaFoldDB" id="A0A2T7NWM2"/>
<dbReference type="PANTHER" id="PTHR14917">
    <property type="entry name" value="SPERMATOGENESIS-ASSOCIATED PROTEIN 7"/>
    <property type="match status" value="1"/>
</dbReference>
<dbReference type="OrthoDB" id="6263678at2759"/>
<dbReference type="EMBL" id="PZQS01000008">
    <property type="protein sequence ID" value="PVD25556.1"/>
    <property type="molecule type" value="Genomic_DNA"/>
</dbReference>
<evidence type="ECO:0000256" key="1">
    <source>
        <dbReference type="SAM" id="MobiDB-lite"/>
    </source>
</evidence>
<dbReference type="Proteomes" id="UP000245119">
    <property type="component" value="Linkage Group LG8"/>
</dbReference>
<dbReference type="STRING" id="400727.A0A2T7NWM2"/>
<accession>A0A2T7NWM2</accession>
<gene>
    <name evidence="2" type="ORF">C0Q70_13212</name>
</gene>
<comment type="caution">
    <text evidence="2">The sequence shown here is derived from an EMBL/GenBank/DDBJ whole genome shotgun (WGS) entry which is preliminary data.</text>
</comment>
<feature type="region of interest" description="Disordered" evidence="1">
    <location>
        <begin position="42"/>
        <end position="106"/>
    </location>
</feature>
<sequence length="654" mass="73397">MTASLKGQLGTKSSALSPTSSKYTTQLLVLDHMTNHYRKISTAKPAIDNAPPKSMFSSQKMRDRKNRRLIEKYGSRPTSRMSYRPESRDDDIYDETQWDEPEDEEERQVQEIMRTTLRVPMKALPQDSTLVTTGLQSEVGGLGTRMRPYSTTFQGMAQAVQSTNYQQRQRPMSSRSATSLASNVSHASRASNPLKVTYDGDVLHKHAHVFTEPQKPFTPQGRTAMRQIGTRTVHLKPNPGSTAESKMAENLTITDTLTESMLMEMSLQSHAPLRSDGDRGTVPPLNISLDKDHQSWLQEQASKAQIRVRNGIVKSDAFSEDIQEQPDSSIALGNTDVLRFTRTGMPTKYFGIKSPTGRRLSQAEEEQKYVAFAQEVTQDIVNRGVCSDRVLHRIFENHIERKKGELEERRLRAIITDIRMDLGVQFVSAEKSLKEDQDLCFAEAIKNGDKKKMNGNTTETGSLEMTQNTLTFGETTDVFSTIGSKVRNDSGDDLSVTQVLKQYQMDLTVQDAESEEHALKDHGDYFGSKEVAEDGQHDAELGMNGDSTQYPKINEDDRGEQHAKSSPLVKPRKLLRQNASAAKQPEVESDADAASELSCIPAHKYNDSRQTSAHGTDTEETREEEADEEYEEDYDADEDDGREGDLERNSDDDF</sequence>
<evidence type="ECO:0000313" key="2">
    <source>
        <dbReference type="EMBL" id="PVD25556.1"/>
    </source>
</evidence>
<proteinExistence type="predicted"/>
<feature type="compositionally biased region" description="Acidic residues" evidence="1">
    <location>
        <begin position="88"/>
        <end position="106"/>
    </location>
</feature>
<feature type="compositionally biased region" description="Acidic residues" evidence="1">
    <location>
        <begin position="618"/>
        <end position="642"/>
    </location>
</feature>
<dbReference type="InterPro" id="IPR029357">
    <property type="entry name" value="SPATA7"/>
</dbReference>
<feature type="region of interest" description="Disordered" evidence="1">
    <location>
        <begin position="538"/>
        <end position="654"/>
    </location>
</feature>
<dbReference type="Pfam" id="PF15244">
    <property type="entry name" value="HSD3"/>
    <property type="match status" value="2"/>
</dbReference>
<feature type="compositionally biased region" description="Basic and acidic residues" evidence="1">
    <location>
        <begin position="553"/>
        <end position="563"/>
    </location>
</feature>
<organism evidence="2 3">
    <name type="scientific">Pomacea canaliculata</name>
    <name type="common">Golden apple snail</name>
    <dbReference type="NCBI Taxonomy" id="400727"/>
    <lineage>
        <taxon>Eukaryota</taxon>
        <taxon>Metazoa</taxon>
        <taxon>Spiralia</taxon>
        <taxon>Lophotrochozoa</taxon>
        <taxon>Mollusca</taxon>
        <taxon>Gastropoda</taxon>
        <taxon>Caenogastropoda</taxon>
        <taxon>Architaenioglossa</taxon>
        <taxon>Ampullarioidea</taxon>
        <taxon>Ampullariidae</taxon>
        <taxon>Pomacea</taxon>
    </lineage>
</organism>
<name>A0A2T7NWM2_POMCA</name>
<feature type="compositionally biased region" description="Basic and acidic residues" evidence="1">
    <location>
        <begin position="643"/>
        <end position="654"/>
    </location>
</feature>